<evidence type="ECO:0000313" key="3">
    <source>
        <dbReference type="Proteomes" id="UP000271162"/>
    </source>
</evidence>
<dbReference type="InterPro" id="IPR012337">
    <property type="entry name" value="RNaseH-like_sf"/>
</dbReference>
<dbReference type="InterPro" id="IPR036397">
    <property type="entry name" value="RNaseH_sf"/>
</dbReference>
<evidence type="ECO:0000313" key="2">
    <source>
        <dbReference type="EMBL" id="VDL69967.1"/>
    </source>
</evidence>
<reference evidence="2 3" key="2">
    <citation type="submission" date="2018-11" db="EMBL/GenBank/DDBJ databases">
        <authorList>
            <consortium name="Pathogen Informatics"/>
        </authorList>
    </citation>
    <scope>NUCLEOTIDE SEQUENCE [LARGE SCALE GENOMIC DNA]</scope>
</reference>
<dbReference type="InterPro" id="IPR002156">
    <property type="entry name" value="RNaseH_domain"/>
</dbReference>
<sequence length="332" mass="38197">MAKYGVFWGENDPRNVARKRGVSNKLIVYTDFNCPPEFQVKLASYAARDFHMIQGTKMKNAELLKELYEISKDVNVRFKSASYATVWSDKRHGADSMHRLAMFPVTLFRAQLAAIEEALKEAVDNRLPQVVVVTDSSSFLTTWRKKFVFSSLFFILQVCFRYEEPRKDSDVWSHALDRCLEAIDSPLMGKDRSEYGRSLADVVSDPSQLKDSGIQRVRIFKRGTTFASGYVWENVDDEQGRCGAEGGDKALQALVKVLEQVRFFSDTFSFYEASLWGLTHLIVRTDSSRLILAAENWLPIWHRNGWRNSLHKPIADCESWQRIWSLKKSIKV</sequence>
<evidence type="ECO:0000259" key="1">
    <source>
        <dbReference type="PROSITE" id="PS50879"/>
    </source>
</evidence>
<dbReference type="EMBL" id="UYSL01019797">
    <property type="protein sequence ID" value="VDL69967.1"/>
    <property type="molecule type" value="Genomic_DNA"/>
</dbReference>
<dbReference type="GO" id="GO:0004523">
    <property type="term" value="F:RNA-DNA hybrid ribonuclease activity"/>
    <property type="evidence" value="ECO:0007669"/>
    <property type="project" value="InterPro"/>
</dbReference>
<feature type="domain" description="RNase H type-1" evidence="1">
    <location>
        <begin position="219"/>
        <end position="332"/>
    </location>
</feature>
<dbReference type="AlphaFoldDB" id="A0A0N4XUI4"/>
<dbReference type="PROSITE" id="PS50879">
    <property type="entry name" value="RNASE_H_1"/>
    <property type="match status" value="1"/>
</dbReference>
<organism evidence="4">
    <name type="scientific">Nippostrongylus brasiliensis</name>
    <name type="common">Rat hookworm</name>
    <dbReference type="NCBI Taxonomy" id="27835"/>
    <lineage>
        <taxon>Eukaryota</taxon>
        <taxon>Metazoa</taxon>
        <taxon>Ecdysozoa</taxon>
        <taxon>Nematoda</taxon>
        <taxon>Chromadorea</taxon>
        <taxon>Rhabditida</taxon>
        <taxon>Rhabditina</taxon>
        <taxon>Rhabditomorpha</taxon>
        <taxon>Strongyloidea</taxon>
        <taxon>Heligmosomidae</taxon>
        <taxon>Nippostrongylus</taxon>
    </lineage>
</organism>
<accession>A0A0N4XUI4</accession>
<dbReference type="WBParaSite" id="NBR_0000637701-mRNA-1">
    <property type="protein sequence ID" value="NBR_0000637701-mRNA-1"/>
    <property type="gene ID" value="NBR_0000637701"/>
</dbReference>
<evidence type="ECO:0000313" key="4">
    <source>
        <dbReference type="WBParaSite" id="NBR_0000637701-mRNA-1"/>
    </source>
</evidence>
<protein>
    <submittedName>
        <fullName evidence="4">RNase H type-1 domain-containing protein</fullName>
    </submittedName>
</protein>
<dbReference type="GO" id="GO:0003676">
    <property type="term" value="F:nucleic acid binding"/>
    <property type="evidence" value="ECO:0007669"/>
    <property type="project" value="InterPro"/>
</dbReference>
<dbReference type="Proteomes" id="UP000271162">
    <property type="component" value="Unassembled WGS sequence"/>
</dbReference>
<keyword evidence="3" id="KW-1185">Reference proteome</keyword>
<dbReference type="STRING" id="27835.A0A0N4XUI4"/>
<proteinExistence type="predicted"/>
<reference evidence="4" key="1">
    <citation type="submission" date="2017-02" db="UniProtKB">
        <authorList>
            <consortium name="WormBaseParasite"/>
        </authorList>
    </citation>
    <scope>IDENTIFICATION</scope>
</reference>
<name>A0A0N4XUI4_NIPBR</name>
<dbReference type="SUPFAM" id="SSF53098">
    <property type="entry name" value="Ribonuclease H-like"/>
    <property type="match status" value="1"/>
</dbReference>
<gene>
    <name evidence="2" type="ORF">NBR_LOCUS6378</name>
</gene>
<dbReference type="Gene3D" id="3.30.420.10">
    <property type="entry name" value="Ribonuclease H-like superfamily/Ribonuclease H"/>
    <property type="match status" value="1"/>
</dbReference>
<dbReference type="OMA" id="TSSAHFM"/>